<sequence>MKRYNMKQKRTIRVGTTRQQLAKLYNCDVDTIINWLKEVGVNHQKNLQAIELAEFIASVGVPDVDVEIRVPYLKTLPLTT</sequence>
<organism evidence="1 2">
    <name type="scientific">Roseivirga seohaensis</name>
    <dbReference type="NCBI Taxonomy" id="1914963"/>
    <lineage>
        <taxon>Bacteria</taxon>
        <taxon>Pseudomonadati</taxon>
        <taxon>Bacteroidota</taxon>
        <taxon>Cytophagia</taxon>
        <taxon>Cytophagales</taxon>
        <taxon>Roseivirgaceae</taxon>
        <taxon>Roseivirga</taxon>
    </lineage>
</organism>
<comment type="caution">
    <text evidence="1">The sequence shown here is derived from an EMBL/GenBank/DDBJ whole genome shotgun (WGS) entry which is preliminary data.</text>
</comment>
<proteinExistence type="predicted"/>
<protein>
    <submittedName>
        <fullName evidence="1">Uncharacterized protein</fullName>
    </submittedName>
</protein>
<name>A0A150XZ67_9BACT</name>
<dbReference type="EMBL" id="LRPB01000023">
    <property type="protein sequence ID" value="KYG83944.1"/>
    <property type="molecule type" value="Genomic_DNA"/>
</dbReference>
<dbReference type="Proteomes" id="UP000075663">
    <property type="component" value="Unassembled WGS sequence"/>
</dbReference>
<evidence type="ECO:0000313" key="1">
    <source>
        <dbReference type="EMBL" id="KYG83944.1"/>
    </source>
</evidence>
<evidence type="ECO:0000313" key="2">
    <source>
        <dbReference type="Proteomes" id="UP000075663"/>
    </source>
</evidence>
<accession>A0A150XZ67</accession>
<reference evidence="1 2" key="1">
    <citation type="submission" date="2016-01" db="EMBL/GenBank/DDBJ databases">
        <title>Genome sequencing of Roseivirga seohaensis SW-152.</title>
        <authorList>
            <person name="Selvaratnam C."/>
            <person name="Thevarajoo S."/>
            <person name="Goh K.M."/>
            <person name="Ee R."/>
            <person name="Chan K.-G."/>
            <person name="Chong C.S."/>
        </authorList>
    </citation>
    <scope>NUCLEOTIDE SEQUENCE [LARGE SCALE GENOMIC DNA]</scope>
    <source>
        <strain evidence="1 2">SW-152</strain>
    </source>
</reference>
<dbReference type="RefSeq" id="WP_062300771.1">
    <property type="nucleotide sequence ID" value="NZ_LRPB01000023.1"/>
</dbReference>
<gene>
    <name evidence="1" type="ORF">AWW67_02160</name>
</gene>
<dbReference type="AlphaFoldDB" id="A0A150XZ67"/>
<dbReference type="STRING" id="1914963.AWW67_02160"/>